<dbReference type="GO" id="GO:0006508">
    <property type="term" value="P:proteolysis"/>
    <property type="evidence" value="ECO:0007669"/>
    <property type="project" value="InterPro"/>
</dbReference>
<reference evidence="4 5" key="1">
    <citation type="submission" date="2017-10" db="EMBL/GenBank/DDBJ databases">
        <title>Novel microbial diversity and functional potential in the marine mammal oral microbiome.</title>
        <authorList>
            <person name="Dudek N.K."/>
            <person name="Sun C.L."/>
            <person name="Burstein D."/>
            <person name="Kantor R.S."/>
            <person name="Aliaga Goltsman D.S."/>
            <person name="Bik E.M."/>
            <person name="Thomas B.C."/>
            <person name="Banfield J.F."/>
            <person name="Relman D.A."/>
        </authorList>
    </citation>
    <scope>NUCLEOTIDE SEQUENCE [LARGE SCALE GENOMIC DNA]</scope>
    <source>
        <strain evidence="4">DOLZORAL124_49_17</strain>
    </source>
</reference>
<feature type="domain" description="DUF4384" evidence="3">
    <location>
        <begin position="318"/>
        <end position="396"/>
    </location>
</feature>
<dbReference type="SUPFAM" id="SSF52129">
    <property type="entry name" value="Caspase-like"/>
    <property type="match status" value="1"/>
</dbReference>
<dbReference type="Pfam" id="PF14326">
    <property type="entry name" value="DUF4384"/>
    <property type="match status" value="1"/>
</dbReference>
<dbReference type="AlphaFoldDB" id="A0A2G6EBY4"/>
<evidence type="ECO:0000313" key="4">
    <source>
        <dbReference type="EMBL" id="PID59599.1"/>
    </source>
</evidence>
<dbReference type="Gene3D" id="3.40.50.1460">
    <property type="match status" value="1"/>
</dbReference>
<name>A0A2G6EBY4_9BACT</name>
<dbReference type="InterPro" id="IPR050452">
    <property type="entry name" value="Metacaspase"/>
</dbReference>
<organism evidence="4 5">
    <name type="scientific">candidate division KSB3 bacterium</name>
    <dbReference type="NCBI Taxonomy" id="2044937"/>
    <lineage>
        <taxon>Bacteria</taxon>
        <taxon>candidate division KSB3</taxon>
    </lineage>
</organism>
<dbReference type="Proteomes" id="UP000229740">
    <property type="component" value="Unassembled WGS sequence"/>
</dbReference>
<evidence type="ECO:0000259" key="3">
    <source>
        <dbReference type="Pfam" id="PF14326"/>
    </source>
</evidence>
<gene>
    <name evidence="4" type="ORF">CSB45_00850</name>
</gene>
<comment type="caution">
    <text evidence="4">The sequence shown here is derived from an EMBL/GenBank/DDBJ whole genome shotgun (WGS) entry which is preliminary data.</text>
</comment>
<protein>
    <submittedName>
        <fullName evidence="4">Uncharacterized protein</fullName>
    </submittedName>
</protein>
<evidence type="ECO:0000256" key="1">
    <source>
        <dbReference type="SAM" id="SignalP"/>
    </source>
</evidence>
<keyword evidence="1" id="KW-0732">Signal</keyword>
<dbReference type="EMBL" id="PDPS01000014">
    <property type="protein sequence ID" value="PID59599.1"/>
    <property type="molecule type" value="Genomic_DNA"/>
</dbReference>
<accession>A0A2G6EBY4</accession>
<feature type="chain" id="PRO_5014817051" evidence="1">
    <location>
        <begin position="22"/>
        <end position="450"/>
    </location>
</feature>
<evidence type="ECO:0000313" key="5">
    <source>
        <dbReference type="Proteomes" id="UP000229740"/>
    </source>
</evidence>
<dbReference type="GO" id="GO:0005737">
    <property type="term" value="C:cytoplasm"/>
    <property type="evidence" value="ECO:0007669"/>
    <property type="project" value="TreeGrafter"/>
</dbReference>
<dbReference type="PANTHER" id="PTHR48104:SF30">
    <property type="entry name" value="METACASPASE-1"/>
    <property type="match status" value="1"/>
</dbReference>
<feature type="domain" description="Peptidase C14 caspase" evidence="2">
    <location>
        <begin position="23"/>
        <end position="269"/>
    </location>
</feature>
<dbReference type="GO" id="GO:0004197">
    <property type="term" value="F:cysteine-type endopeptidase activity"/>
    <property type="evidence" value="ECO:0007669"/>
    <property type="project" value="InterPro"/>
</dbReference>
<proteinExistence type="predicted"/>
<feature type="signal peptide" evidence="1">
    <location>
        <begin position="1"/>
        <end position="21"/>
    </location>
</feature>
<dbReference type="Pfam" id="PF00656">
    <property type="entry name" value="Peptidase_C14"/>
    <property type="match status" value="1"/>
</dbReference>
<dbReference type="InterPro" id="IPR011600">
    <property type="entry name" value="Pept_C14_caspase"/>
</dbReference>
<evidence type="ECO:0000259" key="2">
    <source>
        <dbReference type="Pfam" id="PF00656"/>
    </source>
</evidence>
<dbReference type="PANTHER" id="PTHR48104">
    <property type="entry name" value="METACASPASE-4"/>
    <property type="match status" value="1"/>
</dbReference>
<sequence length="450" mass="49789">MKKLCLMLCCALILWSLPASAERYALLVGIDAYSWPITALDGCLKDVEMMRNLLTKYFDFPAEDVKTVLNEEATFASIEAAFRSHLIEQAQPGDAVVFYYSGHGTRTPDGNGDEADQFDESLCPVDSSPYNESSWLTDDILNDWLSKLRTKQVTVILDSCFSGTATRAGREYRSKFADFGFHAPKDNLIKSNYHDSDMAHVLLAASSPEESSLQISGTGSLFTMVLADVLLKASADVTYQFVIDAVAPAVSQLIAEHFPDSPQTPQAEGDLAQPVFAEDPAASASLPPAEAGETAEGLAESVQYADFPLHISTNKTAFEENDVMVVSVEAGRDCYLALYIIDAEQHVTQIFPNKWQQENFIKAGESVQIPPDGADFRFRMTGPFGTETLKADASTKQFPDLEHLEWDQKEAFMEFGCLPLPKLNMRGVSVEQNQQVERSQAVLRYRVRQQ</sequence>
<dbReference type="InterPro" id="IPR025493">
    <property type="entry name" value="DUF4384"/>
</dbReference>
<dbReference type="InterPro" id="IPR029030">
    <property type="entry name" value="Caspase-like_dom_sf"/>
</dbReference>